<dbReference type="SMART" id="SM00471">
    <property type="entry name" value="HDc"/>
    <property type="match status" value="1"/>
</dbReference>
<comment type="caution">
    <text evidence="5">The sequence shown here is derived from an EMBL/GenBank/DDBJ whole genome shotgun (WGS) entry which is preliminary data.</text>
</comment>
<dbReference type="Gene3D" id="3.40.50.2300">
    <property type="match status" value="1"/>
</dbReference>
<dbReference type="Pfam" id="PF00072">
    <property type="entry name" value="Response_reg"/>
    <property type="match status" value="1"/>
</dbReference>
<gene>
    <name evidence="5" type="ORF">CEE37_07915</name>
</gene>
<organism evidence="5 6">
    <name type="scientific">candidate division LCP-89 bacterium B3_LCP</name>
    <dbReference type="NCBI Taxonomy" id="2012998"/>
    <lineage>
        <taxon>Bacteria</taxon>
        <taxon>Pseudomonadati</taxon>
        <taxon>Bacteria division LCP-89</taxon>
    </lineage>
</organism>
<feature type="coiled-coil region" evidence="2">
    <location>
        <begin position="129"/>
        <end position="181"/>
    </location>
</feature>
<dbReference type="PROSITE" id="PS51832">
    <property type="entry name" value="HD_GYP"/>
    <property type="match status" value="1"/>
</dbReference>
<dbReference type="AlphaFoldDB" id="A0A532UZB7"/>
<dbReference type="SUPFAM" id="SSF109604">
    <property type="entry name" value="HD-domain/PDEase-like"/>
    <property type="match status" value="1"/>
</dbReference>
<evidence type="ECO:0000259" key="4">
    <source>
        <dbReference type="PROSITE" id="PS51832"/>
    </source>
</evidence>
<evidence type="ECO:0000313" key="6">
    <source>
        <dbReference type="Proteomes" id="UP000319619"/>
    </source>
</evidence>
<dbReference type="Pfam" id="PF13487">
    <property type="entry name" value="HD_5"/>
    <property type="match status" value="1"/>
</dbReference>
<reference evidence="5 6" key="1">
    <citation type="submission" date="2017-06" db="EMBL/GenBank/DDBJ databases">
        <title>Novel microbial phyla capable of carbon fixation and sulfur reduction in deep-sea sediments.</title>
        <authorList>
            <person name="Huang J."/>
            <person name="Baker B."/>
            <person name="Wang Y."/>
        </authorList>
    </citation>
    <scope>NUCLEOTIDE SEQUENCE [LARGE SCALE GENOMIC DNA]</scope>
    <source>
        <strain evidence="5">B3_LCP</strain>
    </source>
</reference>
<feature type="domain" description="HD-GYP" evidence="4">
    <location>
        <begin position="182"/>
        <end position="377"/>
    </location>
</feature>
<name>A0A532UZB7_UNCL8</name>
<evidence type="ECO:0000313" key="5">
    <source>
        <dbReference type="EMBL" id="TKJ40242.1"/>
    </source>
</evidence>
<dbReference type="Proteomes" id="UP000319619">
    <property type="component" value="Unassembled WGS sequence"/>
</dbReference>
<protein>
    <recommendedName>
        <fullName evidence="7">Two-component system response regulator</fullName>
    </recommendedName>
</protein>
<accession>A0A532UZB7</accession>
<dbReference type="SUPFAM" id="SSF52172">
    <property type="entry name" value="CheY-like"/>
    <property type="match status" value="1"/>
</dbReference>
<evidence type="ECO:0000256" key="1">
    <source>
        <dbReference type="PROSITE-ProRule" id="PRU00169"/>
    </source>
</evidence>
<dbReference type="InterPro" id="IPR001789">
    <property type="entry name" value="Sig_transdc_resp-reg_receiver"/>
</dbReference>
<dbReference type="InterPro" id="IPR037522">
    <property type="entry name" value="HD_GYP_dom"/>
</dbReference>
<evidence type="ECO:0000259" key="3">
    <source>
        <dbReference type="PROSITE" id="PS50110"/>
    </source>
</evidence>
<dbReference type="EMBL" id="NJBN01000005">
    <property type="protein sequence ID" value="TKJ40242.1"/>
    <property type="molecule type" value="Genomic_DNA"/>
</dbReference>
<dbReference type="PANTHER" id="PTHR45228:SF4">
    <property type="entry name" value="LIPOPROTEIN"/>
    <property type="match status" value="1"/>
</dbReference>
<feature type="domain" description="Response regulatory" evidence="3">
    <location>
        <begin position="5"/>
        <end position="120"/>
    </location>
</feature>
<evidence type="ECO:0000256" key="2">
    <source>
        <dbReference type="SAM" id="Coils"/>
    </source>
</evidence>
<keyword evidence="1" id="KW-0597">Phosphoprotein</keyword>
<dbReference type="InterPro" id="IPR003607">
    <property type="entry name" value="HD/PDEase_dom"/>
</dbReference>
<dbReference type="PROSITE" id="PS50110">
    <property type="entry name" value="RESPONSE_REGULATORY"/>
    <property type="match status" value="1"/>
</dbReference>
<proteinExistence type="predicted"/>
<dbReference type="CDD" id="cd17569">
    <property type="entry name" value="REC_HupR-like"/>
    <property type="match status" value="1"/>
</dbReference>
<dbReference type="NCBIfam" id="TIGR00277">
    <property type="entry name" value="HDIG"/>
    <property type="match status" value="1"/>
</dbReference>
<dbReference type="InterPro" id="IPR011006">
    <property type="entry name" value="CheY-like_superfamily"/>
</dbReference>
<dbReference type="Gene3D" id="1.10.3210.10">
    <property type="entry name" value="Hypothetical protein af1432"/>
    <property type="match status" value="1"/>
</dbReference>
<dbReference type="SMART" id="SM00448">
    <property type="entry name" value="REC"/>
    <property type="match status" value="1"/>
</dbReference>
<dbReference type="CDD" id="cd00077">
    <property type="entry name" value="HDc"/>
    <property type="match status" value="1"/>
</dbReference>
<dbReference type="InterPro" id="IPR006675">
    <property type="entry name" value="HDIG_dom"/>
</dbReference>
<dbReference type="InterPro" id="IPR052020">
    <property type="entry name" value="Cyclic_di-GMP/3'3'-cGAMP_PDE"/>
</dbReference>
<dbReference type="PANTHER" id="PTHR45228">
    <property type="entry name" value="CYCLIC DI-GMP PHOSPHODIESTERASE TM_0186-RELATED"/>
    <property type="match status" value="1"/>
</dbReference>
<evidence type="ECO:0008006" key="7">
    <source>
        <dbReference type="Google" id="ProtNLM"/>
    </source>
</evidence>
<dbReference type="GO" id="GO:0000160">
    <property type="term" value="P:phosphorelay signal transduction system"/>
    <property type="evidence" value="ECO:0007669"/>
    <property type="project" value="InterPro"/>
</dbReference>
<sequence>MSENTILVVDDEEDILDLLKETLEETGYRVITAPCGSKALQILEHENPVVILSDNRMPDMSGIELFEEIRLRTTDAVRILMTGYADLSIAIEAINRGWVYKFITKPFKLEEILITIQRSIEYYEMLRQKKKLEAQIRQHNLLLEKRVQERTAELQDLTVQLEDKNRTLSDQKNEIRELYSQLQHSYLGTISALYFALEARDQYTRGHSERVFHYSLLVGKLLKLKPEELQNLKYAALLHDLGKIGIPDSILQKSGKLTSEEYTMIKDHPEVGAAILDPIQFLSQTRKIIRHHHEHYNGGGYPDGLQAEDIDIQGRIIAVADAFDAMRSDRPYRKAMTMNQALDELNRLAGAQFCPKCVKAFEMIISEIGDFYDNPELLDEFSGELQFMEDNMPGFSGFLAHPTADAIEQN</sequence>
<keyword evidence="2" id="KW-0175">Coiled coil</keyword>
<feature type="modified residue" description="4-aspartylphosphate" evidence="1">
    <location>
        <position position="54"/>
    </location>
</feature>